<evidence type="ECO:0000259" key="3">
    <source>
        <dbReference type="Pfam" id="PF12736"/>
    </source>
</evidence>
<name>A0A8K0EJ34_BRALA</name>
<dbReference type="OrthoDB" id="10083093at2759"/>
<keyword evidence="1" id="KW-0597">Phosphoprotein</keyword>
<reference evidence="4" key="1">
    <citation type="submission" date="2022-01" db="EMBL/GenBank/DDBJ databases">
        <authorList>
            <person name="Braso-Vives M."/>
        </authorList>
    </citation>
    <scope>NUCLEOTIDE SEQUENCE</scope>
</reference>
<feature type="domain" description="CABIT" evidence="3">
    <location>
        <begin position="33"/>
        <end position="236"/>
    </location>
</feature>
<dbReference type="AlphaFoldDB" id="A0A8K0EJ34"/>
<keyword evidence="5" id="KW-1185">Reference proteome</keyword>
<accession>A0A8K0EJ34</accession>
<evidence type="ECO:0000256" key="1">
    <source>
        <dbReference type="ARBA" id="ARBA00022553"/>
    </source>
</evidence>
<evidence type="ECO:0000313" key="4">
    <source>
        <dbReference type="EMBL" id="CAH1253265.1"/>
    </source>
</evidence>
<proteinExistence type="predicted"/>
<protein>
    <submittedName>
        <fullName evidence="4">GAREM1 protein</fullName>
    </submittedName>
</protein>
<dbReference type="InterPro" id="IPR025946">
    <property type="entry name" value="CABIT_dom"/>
</dbReference>
<dbReference type="Proteomes" id="UP000838412">
    <property type="component" value="Chromosome 2"/>
</dbReference>
<feature type="region of interest" description="Disordered" evidence="2">
    <location>
        <begin position="364"/>
        <end position="438"/>
    </location>
</feature>
<dbReference type="EMBL" id="OV696687">
    <property type="protein sequence ID" value="CAH1253265.1"/>
    <property type="molecule type" value="Genomic_DNA"/>
</dbReference>
<dbReference type="InterPro" id="IPR052281">
    <property type="entry name" value="GAREM"/>
</dbReference>
<feature type="compositionally biased region" description="Basic and acidic residues" evidence="2">
    <location>
        <begin position="428"/>
        <end position="438"/>
    </location>
</feature>
<dbReference type="PANTHER" id="PTHR14454">
    <property type="entry name" value="GRB2-ASSOCIATED AND REGULATOR OF MAPK PROTEIN FAMILY MEMBER"/>
    <property type="match status" value="1"/>
</dbReference>
<feature type="compositionally biased region" description="Polar residues" evidence="2">
    <location>
        <begin position="364"/>
        <end position="373"/>
    </location>
</feature>
<feature type="compositionally biased region" description="Acidic residues" evidence="2">
    <location>
        <begin position="388"/>
        <end position="397"/>
    </location>
</feature>
<dbReference type="PANTHER" id="PTHR14454:SF12">
    <property type="entry name" value="GRB2-ASSOCIATED AND REGULATOR OF MAPK PROTEIN 2-LIKE"/>
    <property type="match status" value="1"/>
</dbReference>
<dbReference type="Pfam" id="PF12736">
    <property type="entry name" value="CABIT"/>
    <property type="match status" value="1"/>
</dbReference>
<evidence type="ECO:0000313" key="5">
    <source>
        <dbReference type="Proteomes" id="UP000838412"/>
    </source>
</evidence>
<evidence type="ECO:0000256" key="2">
    <source>
        <dbReference type="SAM" id="MobiDB-lite"/>
    </source>
</evidence>
<sequence>MAVSTGQQQFIVDYIKWSDVVLPLDVLVEQYPLPQIVKLADQSLSEVADSTILLVSVTKSSYVVGRSLAGNNRTLVGPWLSLPLSYQGKFTYVHDTPLKDPRFDGVPGLAKSLPDRVVAKQAVSVPMSLVSSNVTGDSDYNVIAVTAGDELACLGVEDAGARTLTSHISEDDTPGRLLACLNQGNEYVTLPFDCKSQFVAIAGGALGKGDEEENIAKIVTENRLPLTVLQTDGDIPKFCGDTFTGVVRLAHLADKQDTILSCLLRKENGKLKYEFLELPLRSKVGVLAAHGMLGDQTDYNIAVTECCDKLRVNLLENTGLRGITRVLSRDLVFMDKFKQIEEETQYSSFHVVDEDRLYETLNPRKQQWNSTLPQRPPPPPPKDSGSQDIDDTFDDEGYLSPIDLRPPPLPPRQASLTSTSPTAPRRITVKDHEHESEC</sequence>
<organism evidence="4 5">
    <name type="scientific">Branchiostoma lanceolatum</name>
    <name type="common">Common lancelet</name>
    <name type="synonym">Amphioxus lanceolatum</name>
    <dbReference type="NCBI Taxonomy" id="7740"/>
    <lineage>
        <taxon>Eukaryota</taxon>
        <taxon>Metazoa</taxon>
        <taxon>Chordata</taxon>
        <taxon>Cephalochordata</taxon>
        <taxon>Leptocardii</taxon>
        <taxon>Amphioxiformes</taxon>
        <taxon>Branchiostomatidae</taxon>
        <taxon>Branchiostoma</taxon>
    </lineage>
</organism>
<gene>
    <name evidence="4" type="primary">GAREM1</name>
    <name evidence="4" type="ORF">BLAG_LOCUS13090</name>
</gene>